<organism evidence="12 13">
    <name type="scientific">Bythopirellula goksoeyrii</name>
    <dbReference type="NCBI Taxonomy" id="1400387"/>
    <lineage>
        <taxon>Bacteria</taxon>
        <taxon>Pseudomonadati</taxon>
        <taxon>Planctomycetota</taxon>
        <taxon>Planctomycetia</taxon>
        <taxon>Pirellulales</taxon>
        <taxon>Lacipirellulaceae</taxon>
        <taxon>Bythopirellula</taxon>
    </lineage>
</organism>
<dbReference type="RefSeq" id="WP_148075518.1">
    <property type="nucleotide sequence ID" value="NZ_CP042913.1"/>
</dbReference>
<evidence type="ECO:0000256" key="9">
    <source>
        <dbReference type="PIRSR" id="PIRSR038945-1"/>
    </source>
</evidence>
<dbReference type="SUPFAM" id="SSF53686">
    <property type="entry name" value="Tryptophan synthase beta subunit-like PLP-dependent enzymes"/>
    <property type="match status" value="1"/>
</dbReference>
<keyword evidence="8" id="KW-0791">Threonine biosynthesis</keyword>
<accession>A0A5B9QI51</accession>
<evidence type="ECO:0000313" key="12">
    <source>
        <dbReference type="EMBL" id="QEG37260.1"/>
    </source>
</evidence>
<keyword evidence="5 8" id="KW-0456">Lyase</keyword>
<comment type="catalytic activity">
    <reaction evidence="6 8">
        <text>O-phospho-L-homoserine + H2O = L-threonine + phosphate</text>
        <dbReference type="Rhea" id="RHEA:10840"/>
        <dbReference type="ChEBI" id="CHEBI:15377"/>
        <dbReference type="ChEBI" id="CHEBI:43474"/>
        <dbReference type="ChEBI" id="CHEBI:57590"/>
        <dbReference type="ChEBI" id="CHEBI:57926"/>
        <dbReference type="EC" id="4.2.3.1"/>
    </reaction>
</comment>
<evidence type="ECO:0000256" key="1">
    <source>
        <dbReference type="ARBA" id="ARBA00001933"/>
    </source>
</evidence>
<dbReference type="EC" id="4.2.3.1" evidence="7 8"/>
<dbReference type="GO" id="GO:0003941">
    <property type="term" value="F:L-serine ammonia-lyase activity"/>
    <property type="evidence" value="ECO:0007669"/>
    <property type="project" value="TreeGrafter"/>
</dbReference>
<dbReference type="Pfam" id="PF00291">
    <property type="entry name" value="PALP"/>
    <property type="match status" value="1"/>
</dbReference>
<feature type="domain" description="Tryptophan synthase beta chain-like PALP" evidence="11">
    <location>
        <begin position="83"/>
        <end position="382"/>
    </location>
</feature>
<dbReference type="InterPro" id="IPR036052">
    <property type="entry name" value="TrpB-like_PALP_sf"/>
</dbReference>
<evidence type="ECO:0000256" key="6">
    <source>
        <dbReference type="ARBA" id="ARBA00049144"/>
    </source>
</evidence>
<keyword evidence="4 8" id="KW-0663">Pyridoxal phosphate</keyword>
<dbReference type="InterPro" id="IPR004450">
    <property type="entry name" value="Thr_synthase-like"/>
</dbReference>
<protein>
    <recommendedName>
        <fullName evidence="3 7">Threonine synthase</fullName>
        <ecNumber evidence="7 8">4.2.3.1</ecNumber>
    </recommendedName>
</protein>
<reference evidence="12 13" key="1">
    <citation type="submission" date="2019-08" db="EMBL/GenBank/DDBJ databases">
        <title>Deep-cultivation of Planctomycetes and their phenomic and genomic characterization uncovers novel biology.</title>
        <authorList>
            <person name="Wiegand S."/>
            <person name="Jogler M."/>
            <person name="Boedeker C."/>
            <person name="Pinto D."/>
            <person name="Vollmers J."/>
            <person name="Rivas-Marin E."/>
            <person name="Kohn T."/>
            <person name="Peeters S.H."/>
            <person name="Heuer A."/>
            <person name="Rast P."/>
            <person name="Oberbeckmann S."/>
            <person name="Bunk B."/>
            <person name="Jeske O."/>
            <person name="Meyerdierks A."/>
            <person name="Storesund J.E."/>
            <person name="Kallscheuer N."/>
            <person name="Luecker S."/>
            <person name="Lage O.M."/>
            <person name="Pohl T."/>
            <person name="Merkel B.J."/>
            <person name="Hornburger P."/>
            <person name="Mueller R.-W."/>
            <person name="Bruemmer F."/>
            <person name="Labrenz M."/>
            <person name="Spormann A.M."/>
            <person name="Op den Camp H."/>
            <person name="Overmann J."/>
            <person name="Amann R."/>
            <person name="Jetten M.S.M."/>
            <person name="Mascher T."/>
            <person name="Medema M.H."/>
            <person name="Devos D.P."/>
            <person name="Kaster A.-K."/>
            <person name="Ovreas L."/>
            <person name="Rohde M."/>
            <person name="Galperin M.Y."/>
            <person name="Jogler C."/>
        </authorList>
    </citation>
    <scope>NUCLEOTIDE SEQUENCE [LARGE SCALE GENOMIC DNA]</scope>
    <source>
        <strain evidence="12 13">Pr1d</strain>
    </source>
</reference>
<proteinExistence type="inferred from homology"/>
<comment type="similarity">
    <text evidence="2 8">Belongs to the threonine synthase family.</text>
</comment>
<dbReference type="EMBL" id="CP042913">
    <property type="protein sequence ID" value="QEG37260.1"/>
    <property type="molecule type" value="Genomic_DNA"/>
</dbReference>
<evidence type="ECO:0000313" key="13">
    <source>
        <dbReference type="Proteomes" id="UP000323917"/>
    </source>
</evidence>
<dbReference type="InterPro" id="IPR026260">
    <property type="entry name" value="Thr_Synthase_bac/arc"/>
</dbReference>
<comment type="cofactor">
    <cofactor evidence="1 8 9">
        <name>pyridoxal 5'-phosphate</name>
        <dbReference type="ChEBI" id="CHEBI:597326"/>
    </cofactor>
</comment>
<dbReference type="GO" id="GO:0004795">
    <property type="term" value="F:threonine synthase activity"/>
    <property type="evidence" value="ECO:0007669"/>
    <property type="project" value="UniProtKB-UniRule"/>
</dbReference>
<dbReference type="InterPro" id="IPR050147">
    <property type="entry name" value="Ser/Thr_Dehydratase"/>
</dbReference>
<dbReference type="CDD" id="cd01563">
    <property type="entry name" value="Thr-synth_1"/>
    <property type="match status" value="1"/>
</dbReference>
<dbReference type="UniPathway" id="UPA00050">
    <property type="reaction ID" value="UER00065"/>
</dbReference>
<gene>
    <name evidence="12" type="primary">thrC_2</name>
    <name evidence="12" type="ORF">Pr1d_46010</name>
</gene>
<dbReference type="InterPro" id="IPR001926">
    <property type="entry name" value="TrpB-like_PALP"/>
</dbReference>
<evidence type="ECO:0000256" key="2">
    <source>
        <dbReference type="ARBA" id="ARBA00005517"/>
    </source>
</evidence>
<evidence type="ECO:0000256" key="5">
    <source>
        <dbReference type="ARBA" id="ARBA00023239"/>
    </source>
</evidence>
<dbReference type="PIRSF" id="PIRSF038945">
    <property type="entry name" value="Thr_synthase"/>
    <property type="match status" value="1"/>
</dbReference>
<feature type="modified residue" description="N6-(pyridoxal phosphate)lysine" evidence="10">
    <location>
        <position position="117"/>
    </location>
</feature>
<dbReference type="GO" id="GO:0006565">
    <property type="term" value="P:L-serine catabolic process"/>
    <property type="evidence" value="ECO:0007669"/>
    <property type="project" value="TreeGrafter"/>
</dbReference>
<evidence type="ECO:0000256" key="4">
    <source>
        <dbReference type="ARBA" id="ARBA00022898"/>
    </source>
</evidence>
<dbReference type="PANTHER" id="PTHR48078:SF6">
    <property type="entry name" value="L-THREONINE DEHYDRATASE CATABOLIC TDCB"/>
    <property type="match status" value="1"/>
</dbReference>
<evidence type="ECO:0000256" key="8">
    <source>
        <dbReference type="PIRNR" id="PIRNR038945"/>
    </source>
</evidence>
<evidence type="ECO:0000259" key="11">
    <source>
        <dbReference type="Pfam" id="PF00291"/>
    </source>
</evidence>
<dbReference type="GO" id="GO:0009088">
    <property type="term" value="P:threonine biosynthetic process"/>
    <property type="evidence" value="ECO:0007669"/>
    <property type="project" value="UniProtKB-UniRule"/>
</dbReference>
<comment type="function">
    <text evidence="8">Catalyzes the gamma-elimination of phosphate from L-phosphohomoserine and the beta-addition of water to produce L-threonine.</text>
</comment>
<dbReference type="GO" id="GO:0004794">
    <property type="term" value="F:threonine deaminase activity"/>
    <property type="evidence" value="ECO:0007669"/>
    <property type="project" value="TreeGrafter"/>
</dbReference>
<evidence type="ECO:0000256" key="7">
    <source>
        <dbReference type="NCBIfam" id="TIGR00260"/>
    </source>
</evidence>
<keyword evidence="13" id="KW-1185">Reference proteome</keyword>
<dbReference type="Proteomes" id="UP000323917">
    <property type="component" value="Chromosome"/>
</dbReference>
<dbReference type="GO" id="GO:0009097">
    <property type="term" value="P:isoleucine biosynthetic process"/>
    <property type="evidence" value="ECO:0007669"/>
    <property type="project" value="TreeGrafter"/>
</dbReference>
<evidence type="ECO:0000256" key="3">
    <source>
        <dbReference type="ARBA" id="ARBA00018679"/>
    </source>
</evidence>
<dbReference type="GO" id="GO:0006567">
    <property type="term" value="P:L-threonine catabolic process"/>
    <property type="evidence" value="ECO:0007669"/>
    <property type="project" value="TreeGrafter"/>
</dbReference>
<dbReference type="AlphaFoldDB" id="A0A5B9QI51"/>
<feature type="binding site" evidence="9">
    <location>
        <position position="143"/>
    </location>
    <ligand>
        <name>pyridoxal 5'-phosphate</name>
        <dbReference type="ChEBI" id="CHEBI:597326"/>
    </ligand>
</feature>
<dbReference type="PANTHER" id="PTHR48078">
    <property type="entry name" value="THREONINE DEHYDRATASE, MITOCHONDRIAL-RELATED"/>
    <property type="match status" value="1"/>
</dbReference>
<dbReference type="OrthoDB" id="9778118at2"/>
<feature type="binding site" evidence="9">
    <location>
        <position position="381"/>
    </location>
    <ligand>
        <name>pyridoxal 5'-phosphate</name>
        <dbReference type="ChEBI" id="CHEBI:597326"/>
    </ligand>
</feature>
<name>A0A5B9QI51_9BACT</name>
<evidence type="ECO:0000256" key="10">
    <source>
        <dbReference type="PIRSR" id="PIRSR038945-2"/>
    </source>
</evidence>
<comment type="pathway">
    <text evidence="8">Amino-acid biosynthesis; L-threonine biosynthesis; L-threonine from L-aspartate: step 5/5.</text>
</comment>
<keyword evidence="8" id="KW-0028">Amino-acid biosynthesis</keyword>
<dbReference type="Gene3D" id="3.40.50.1100">
    <property type="match status" value="2"/>
</dbReference>
<sequence length="416" mass="44440">MIEKLVCVNCGAEYFPQSADAPNVWMTCPTCGPAEGILDFRYDLEAVRDSWLDKPLSKREHNHWRYAELLPLKETSLRTDWQVGWTPIVDAERLATELDLERVLLKDEGRNPSASFKDRASSVGVAHAMEVGANAIACASTGNAATSLACHAALAGIEANIFVPHTAPEPKLAQLLVFGARVFSVEGSYDQAYQLCSSACEQFGWYNRNCAINPVLVEGKKTAGLEIAEQVAAYGGVPDWVAVSIGDGCTIAGIWKGLSEMHALGMIDRLPRLLGVQAKEVAPIPYALEHGVLPEPGEGTTMADSIDVQVPRNWRKAVNALDSAHGRVVCVSDEQILAAIRLAGRHGVFAEPAAAAALAGVVEAVDAKIIEPHESVLVMITGSGLKDIRSSIRAGGEPLSIKPDLTSVEAAVENAM</sequence>
<dbReference type="KEGG" id="bgok:Pr1d_46010"/>
<dbReference type="NCBIfam" id="TIGR00260">
    <property type="entry name" value="thrC"/>
    <property type="match status" value="1"/>
</dbReference>